<evidence type="ECO:0008006" key="4">
    <source>
        <dbReference type="Google" id="ProtNLM"/>
    </source>
</evidence>
<name>A0ABR5SBD4_9BACT</name>
<dbReference type="RefSeq" id="WP_085053714.1">
    <property type="nucleotide sequence ID" value="NZ_LNQR01000124.1"/>
</dbReference>
<accession>A0ABR5SBD4</accession>
<dbReference type="Proteomes" id="UP000060487">
    <property type="component" value="Unassembled WGS sequence"/>
</dbReference>
<keyword evidence="3" id="KW-1185">Reference proteome</keyword>
<dbReference type="EMBL" id="LNQR01000124">
    <property type="protein sequence ID" value="KWT76845.1"/>
    <property type="molecule type" value="Genomic_DNA"/>
</dbReference>
<evidence type="ECO:0000313" key="2">
    <source>
        <dbReference type="EMBL" id="KWT76845.1"/>
    </source>
</evidence>
<protein>
    <recommendedName>
        <fullName evidence="4">Bacterial CdiA-CT RNAse A domain-containing protein</fullName>
    </recommendedName>
</protein>
<reference evidence="2 3" key="1">
    <citation type="submission" date="2015-11" db="EMBL/GenBank/DDBJ databases">
        <authorList>
            <person name="Lin W."/>
        </authorList>
    </citation>
    <scope>NUCLEOTIDE SEQUENCE [LARGE SCALE GENOMIC DNA]</scope>
    <source>
        <strain evidence="2 3">HCH-1</strain>
    </source>
</reference>
<keyword evidence="1" id="KW-0175">Coiled coil</keyword>
<evidence type="ECO:0000256" key="1">
    <source>
        <dbReference type="SAM" id="Coils"/>
    </source>
</evidence>
<gene>
    <name evidence="2" type="ORF">ASN18_3111</name>
</gene>
<sequence length="386" mass="42713">MEDTCWIKDERGRFRGRRPGCKMEKGSSGMLRVSDSTADNTQRDVVESNLTDMDRRIREIMNKPASERTKEENEILNKFIHDKAAEISQPWKDGLLSASLAALLGANSAAAIATALASGVAVDEIMKYANEKFGKWGAIGLTLAAIILTAAKVKYDAKSAAKAEKKAAEAIAERKAATEAEKKAAEESAKTKEKLGKIYDETANNSALSKSDAEKEATKIKTGDIKAKGAKTLNEQAEKAGSSTRFDGYTTEATQDRIEHSMRGHSDAKVEIAKEREARGDKVSPMDKIPEEYVKGKGGKHNVPLTKEDYQKIEEYRNQAVNAKSPAEGRVVFQSKKGEKDFETVDFQVRRKDGVIHEIYKVDPVNKKLKFVTMYKETEKVPPAYR</sequence>
<organism evidence="2 3">
    <name type="scientific">Candidatus Magnetominusculus xianensis</name>
    <dbReference type="NCBI Taxonomy" id="1748249"/>
    <lineage>
        <taxon>Bacteria</taxon>
        <taxon>Pseudomonadati</taxon>
        <taxon>Nitrospirota</taxon>
        <taxon>Nitrospiria</taxon>
        <taxon>Nitrospirales</taxon>
        <taxon>Nitrospiraceae</taxon>
        <taxon>Candidatus Magnetominusculus</taxon>
    </lineage>
</organism>
<comment type="caution">
    <text evidence="2">The sequence shown here is derived from an EMBL/GenBank/DDBJ whole genome shotgun (WGS) entry which is preliminary data.</text>
</comment>
<proteinExistence type="predicted"/>
<evidence type="ECO:0000313" key="3">
    <source>
        <dbReference type="Proteomes" id="UP000060487"/>
    </source>
</evidence>
<feature type="coiled-coil region" evidence="1">
    <location>
        <begin position="160"/>
        <end position="195"/>
    </location>
</feature>